<dbReference type="EMBL" id="BDQX01000356">
    <property type="protein sequence ID" value="GBG10755.1"/>
    <property type="molecule type" value="Genomic_DNA"/>
</dbReference>
<dbReference type="Pfam" id="PF00730">
    <property type="entry name" value="HhH-GPD"/>
    <property type="match status" value="1"/>
</dbReference>
<dbReference type="GO" id="GO:0008534">
    <property type="term" value="F:oxidized purine nucleobase lesion DNA N-glycosylase activity"/>
    <property type="evidence" value="ECO:0007669"/>
    <property type="project" value="InterPro"/>
</dbReference>
<comment type="similarity">
    <text evidence="2">Belongs to the alkylbase DNA glycosidase AlkA family.</text>
</comment>
<evidence type="ECO:0000256" key="6">
    <source>
        <dbReference type="ARBA" id="ARBA00023204"/>
    </source>
</evidence>
<evidence type="ECO:0000256" key="1">
    <source>
        <dbReference type="ARBA" id="ARBA00000086"/>
    </source>
</evidence>
<evidence type="ECO:0000313" key="8">
    <source>
        <dbReference type="EMBL" id="GBG10755.1"/>
    </source>
</evidence>
<evidence type="ECO:0000256" key="2">
    <source>
        <dbReference type="ARBA" id="ARBA00010817"/>
    </source>
</evidence>
<dbReference type="GO" id="GO:0006289">
    <property type="term" value="P:nucleotide-excision repair"/>
    <property type="evidence" value="ECO:0007669"/>
    <property type="project" value="InterPro"/>
</dbReference>
<dbReference type="RefSeq" id="WP_108995188.1">
    <property type="nucleotide sequence ID" value="NZ_BDQX01000356.1"/>
</dbReference>
<dbReference type="Pfam" id="PF07934">
    <property type="entry name" value="OGG_N"/>
    <property type="match status" value="1"/>
</dbReference>
<evidence type="ECO:0000256" key="5">
    <source>
        <dbReference type="ARBA" id="ARBA00022801"/>
    </source>
</evidence>
<dbReference type="InterPro" id="IPR037046">
    <property type="entry name" value="AlkA_N_sf"/>
</dbReference>
<dbReference type="GO" id="GO:0032993">
    <property type="term" value="C:protein-DNA complex"/>
    <property type="evidence" value="ECO:0007669"/>
    <property type="project" value="TreeGrafter"/>
</dbReference>
<comment type="catalytic activity">
    <reaction evidence="1">
        <text>Hydrolysis of alkylated DNA, releasing 3-methyladenine, 3-methylguanine, 7-methylguanine and 7-methyladenine.</text>
        <dbReference type="EC" id="3.2.2.21"/>
    </reaction>
</comment>
<sequence>METINLPAPKGFHFGHNLAYLERSANECLFRTEAGAVYKAITDGVYGAVWRVSEGDKGGVKLERLTEPVAVAGLSGFTGTEKESAGGEPVLLLASEQEQAASKVACGPRSLSAKESLTSEAIAYVREWFDLERDLTPFYSLAENDPWLREPVRRFQGLRLLGIPDLFEALCWGIIGQQINLAFAYTLKRRLVEQYGRCIEHGGHAYWLFPEPETIAGLTVEELEPLRMTTRKSEYLIDTAAAVASGELTKERLLASGSIKEAERVLVSRRGIGPWTAHYVIMRCLRYPDAFPIDDVGLHNAIKSLTGEGRKPTKEELSAMSQGWTGWEAYATFYLWRLLY</sequence>
<dbReference type="PROSITE" id="PS00516">
    <property type="entry name" value="ALKYLBASE_DNA_GLYCOS"/>
    <property type="match status" value="1"/>
</dbReference>
<dbReference type="GO" id="GO:0008725">
    <property type="term" value="F:DNA-3-methyladenine glycosylase activity"/>
    <property type="evidence" value="ECO:0007669"/>
    <property type="project" value="TreeGrafter"/>
</dbReference>
<evidence type="ECO:0000313" key="9">
    <source>
        <dbReference type="Proteomes" id="UP000245202"/>
    </source>
</evidence>
<reference evidence="8 9" key="1">
    <citation type="submission" date="2017-08" db="EMBL/GenBank/DDBJ databases">
        <title>Substantial Increase in Enzyme Production by Combined Drug-Resistance Mutations in Paenibacillus agaridevorans.</title>
        <authorList>
            <person name="Tanaka Y."/>
            <person name="Funane K."/>
            <person name="Hosaka T."/>
            <person name="Shiwa Y."/>
            <person name="Fujita N."/>
            <person name="Miyazaki T."/>
            <person name="Yoshikawa H."/>
            <person name="Murakami K."/>
            <person name="Kasahara K."/>
            <person name="Inaoka T."/>
            <person name="Hiraga Y."/>
            <person name="Ochi K."/>
        </authorList>
    </citation>
    <scope>NUCLEOTIDE SEQUENCE [LARGE SCALE GENOMIC DNA]</scope>
    <source>
        <strain evidence="8 9">T-3040</strain>
    </source>
</reference>
<dbReference type="InterPro" id="IPR011257">
    <property type="entry name" value="DNA_glycosylase"/>
</dbReference>
<dbReference type="Gene3D" id="1.10.1670.10">
    <property type="entry name" value="Helix-hairpin-Helix base-excision DNA repair enzymes (C-terminal)"/>
    <property type="match status" value="1"/>
</dbReference>
<dbReference type="GO" id="GO:0032131">
    <property type="term" value="F:alkylated DNA binding"/>
    <property type="evidence" value="ECO:0007669"/>
    <property type="project" value="TreeGrafter"/>
</dbReference>
<dbReference type="Gene3D" id="3.30.310.20">
    <property type="entry name" value="DNA-3-methyladenine glycosylase AlkA, N-terminal domain"/>
    <property type="match status" value="1"/>
</dbReference>
<dbReference type="GO" id="GO:0043916">
    <property type="term" value="F:DNA-7-methylguanine glycosylase activity"/>
    <property type="evidence" value="ECO:0007669"/>
    <property type="project" value="TreeGrafter"/>
</dbReference>
<feature type="domain" description="HhH-GPD" evidence="7">
    <location>
        <begin position="175"/>
        <end position="340"/>
    </location>
</feature>
<protein>
    <recommendedName>
        <fullName evidence="3">DNA-3-methyladenine glycosylase II</fullName>
        <ecNumber evidence="3">3.2.2.21</ecNumber>
    </recommendedName>
</protein>
<dbReference type="GO" id="GO:0005737">
    <property type="term" value="C:cytoplasm"/>
    <property type="evidence" value="ECO:0007669"/>
    <property type="project" value="TreeGrafter"/>
</dbReference>
<comment type="caution">
    <text evidence="8">The sequence shown here is derived from an EMBL/GenBank/DDBJ whole genome shotgun (WGS) entry which is preliminary data.</text>
</comment>
<dbReference type="SUPFAM" id="SSF48150">
    <property type="entry name" value="DNA-glycosylase"/>
    <property type="match status" value="1"/>
</dbReference>
<dbReference type="InterPro" id="IPR003265">
    <property type="entry name" value="HhH-GPD_domain"/>
</dbReference>
<accession>A0A2R5EX95</accession>
<evidence type="ECO:0000256" key="4">
    <source>
        <dbReference type="ARBA" id="ARBA00022763"/>
    </source>
</evidence>
<dbReference type="AlphaFoldDB" id="A0A2R5EX95"/>
<dbReference type="GO" id="GO:0006285">
    <property type="term" value="P:base-excision repair, AP site formation"/>
    <property type="evidence" value="ECO:0007669"/>
    <property type="project" value="TreeGrafter"/>
</dbReference>
<dbReference type="CDD" id="cd00056">
    <property type="entry name" value="ENDO3c"/>
    <property type="match status" value="1"/>
</dbReference>
<dbReference type="SMART" id="SM00478">
    <property type="entry name" value="ENDO3c"/>
    <property type="match status" value="1"/>
</dbReference>
<gene>
    <name evidence="8" type="ORF">PAT3040_05517</name>
</gene>
<keyword evidence="5" id="KW-0378">Hydrolase</keyword>
<dbReference type="InterPro" id="IPR012904">
    <property type="entry name" value="OGG_N"/>
</dbReference>
<dbReference type="PANTHER" id="PTHR43003:SF12">
    <property type="entry name" value="DNA-3-METHYLADENINE GLYCOSYLASE"/>
    <property type="match status" value="1"/>
</dbReference>
<proteinExistence type="inferred from homology"/>
<dbReference type="GO" id="GO:0006307">
    <property type="term" value="P:DNA alkylation repair"/>
    <property type="evidence" value="ECO:0007669"/>
    <property type="project" value="TreeGrafter"/>
</dbReference>
<dbReference type="InterPro" id="IPR051912">
    <property type="entry name" value="Alkylbase_DNA_Glycosylase/TA"/>
</dbReference>
<organism evidence="8 9">
    <name type="scientific">Paenibacillus agaridevorans</name>
    <dbReference type="NCBI Taxonomy" id="171404"/>
    <lineage>
        <taxon>Bacteria</taxon>
        <taxon>Bacillati</taxon>
        <taxon>Bacillota</taxon>
        <taxon>Bacilli</taxon>
        <taxon>Bacillales</taxon>
        <taxon>Paenibacillaceae</taxon>
        <taxon>Paenibacillus</taxon>
    </lineage>
</organism>
<dbReference type="InterPro" id="IPR023170">
    <property type="entry name" value="HhH_base_excis_C"/>
</dbReference>
<dbReference type="PANTHER" id="PTHR43003">
    <property type="entry name" value="DNA-3-METHYLADENINE GLYCOSYLASE"/>
    <property type="match status" value="1"/>
</dbReference>
<evidence type="ECO:0000256" key="3">
    <source>
        <dbReference type="ARBA" id="ARBA00012000"/>
    </source>
</evidence>
<keyword evidence="6" id="KW-0234">DNA repair</keyword>
<dbReference type="InterPro" id="IPR000035">
    <property type="entry name" value="Alkylbase_DNA_glycsylse_CS"/>
</dbReference>
<name>A0A2R5EX95_9BACL</name>
<keyword evidence="9" id="KW-1185">Reference proteome</keyword>
<dbReference type="Proteomes" id="UP000245202">
    <property type="component" value="Unassembled WGS sequence"/>
</dbReference>
<dbReference type="EC" id="3.2.2.21" evidence="3"/>
<evidence type="ECO:0000259" key="7">
    <source>
        <dbReference type="SMART" id="SM00478"/>
    </source>
</evidence>
<dbReference type="Gene3D" id="1.10.340.30">
    <property type="entry name" value="Hypothetical protein, domain 2"/>
    <property type="match status" value="1"/>
</dbReference>
<keyword evidence="4" id="KW-0227">DNA damage</keyword>
<dbReference type="FunFam" id="1.10.340.30:FF:000004">
    <property type="entry name" value="DNA-3-methyladenine glycosylase II"/>
    <property type="match status" value="1"/>
</dbReference>